<dbReference type="Proteomes" id="UP000183832">
    <property type="component" value="Unassembled WGS sequence"/>
</dbReference>
<evidence type="ECO:0000259" key="11">
    <source>
        <dbReference type="Pfam" id="PF03632"/>
    </source>
</evidence>
<dbReference type="GO" id="GO:0005975">
    <property type="term" value="P:carbohydrate metabolic process"/>
    <property type="evidence" value="ECO:0007669"/>
    <property type="project" value="InterPro"/>
</dbReference>
<dbReference type="PANTHER" id="PTHR11051:SF8">
    <property type="entry name" value="PROTEIN-GLUCOSYLGALACTOSYLHYDROXYLYSINE GLUCOSIDASE"/>
    <property type="match status" value="1"/>
</dbReference>
<dbReference type="Pfam" id="PF03632">
    <property type="entry name" value="Glyco_hydro_65m"/>
    <property type="match status" value="1"/>
</dbReference>
<comment type="function">
    <text evidence="5">Catalyzes the hydrolysis of glucose from the disaccharide unit linked to hydroxylysine residues of collagen and collagen-like proteins.</text>
</comment>
<evidence type="ECO:0000256" key="2">
    <source>
        <dbReference type="ARBA" id="ARBA00022801"/>
    </source>
</evidence>
<evidence type="ECO:0000256" key="10">
    <source>
        <dbReference type="SAM" id="SignalP"/>
    </source>
</evidence>
<accession>A0A1J1HZC8</accession>
<dbReference type="AlphaFoldDB" id="A0A1J1HZC8"/>
<gene>
    <name evidence="12" type="ORF">CLUMA_CG006917</name>
</gene>
<feature type="region of interest" description="Disordered" evidence="9">
    <location>
        <begin position="185"/>
        <end position="220"/>
    </location>
</feature>
<reference evidence="12 13" key="1">
    <citation type="submission" date="2015-04" db="EMBL/GenBank/DDBJ databases">
        <authorList>
            <person name="Syromyatnikov M.Y."/>
            <person name="Popov V.N."/>
        </authorList>
    </citation>
    <scope>NUCLEOTIDE SEQUENCE [LARGE SCALE GENOMIC DNA]</scope>
</reference>
<evidence type="ECO:0000256" key="5">
    <source>
        <dbReference type="ARBA" id="ARBA00053339"/>
    </source>
</evidence>
<dbReference type="FunFam" id="1.50.10.10:FF:000023">
    <property type="entry name" value="Protein-glucosylgalactosylhydroxylysine glucosidase"/>
    <property type="match status" value="1"/>
</dbReference>
<feature type="chain" id="PRO_5012791755" description="Protein-glucosylgalactosylhydroxylysine glucosidase" evidence="10">
    <location>
        <begin position="16"/>
        <end position="811"/>
    </location>
</feature>
<evidence type="ECO:0000313" key="12">
    <source>
        <dbReference type="EMBL" id="CRK93381.1"/>
    </source>
</evidence>
<evidence type="ECO:0000256" key="8">
    <source>
        <dbReference type="ARBA" id="ARBA00079982"/>
    </source>
</evidence>
<evidence type="ECO:0000256" key="3">
    <source>
        <dbReference type="ARBA" id="ARBA00023295"/>
    </source>
</evidence>
<dbReference type="PANTHER" id="PTHR11051">
    <property type="entry name" value="GLYCOSYL HYDROLASE-RELATED"/>
    <property type="match status" value="1"/>
</dbReference>
<feature type="compositionally biased region" description="Low complexity" evidence="9">
    <location>
        <begin position="201"/>
        <end position="220"/>
    </location>
</feature>
<evidence type="ECO:0000313" key="13">
    <source>
        <dbReference type="Proteomes" id="UP000183832"/>
    </source>
</evidence>
<dbReference type="EMBL" id="CVRI01000037">
    <property type="protein sequence ID" value="CRK93381.1"/>
    <property type="molecule type" value="Genomic_DNA"/>
</dbReference>
<keyword evidence="10" id="KW-0732">Signal</keyword>
<evidence type="ECO:0000256" key="7">
    <source>
        <dbReference type="ARBA" id="ARBA00071505"/>
    </source>
</evidence>
<name>A0A1J1HZC8_9DIPT</name>
<organism evidence="12 13">
    <name type="scientific">Clunio marinus</name>
    <dbReference type="NCBI Taxonomy" id="568069"/>
    <lineage>
        <taxon>Eukaryota</taxon>
        <taxon>Metazoa</taxon>
        <taxon>Ecdysozoa</taxon>
        <taxon>Arthropoda</taxon>
        <taxon>Hexapoda</taxon>
        <taxon>Insecta</taxon>
        <taxon>Pterygota</taxon>
        <taxon>Neoptera</taxon>
        <taxon>Endopterygota</taxon>
        <taxon>Diptera</taxon>
        <taxon>Nematocera</taxon>
        <taxon>Chironomoidea</taxon>
        <taxon>Chironomidae</taxon>
        <taxon>Clunio</taxon>
    </lineage>
</organism>
<dbReference type="InterPro" id="IPR008928">
    <property type="entry name" value="6-hairpin_glycosidase_sf"/>
</dbReference>
<comment type="catalytic activity">
    <reaction evidence="4">
        <text>(5R)-5-O-[alpha-D-glucosyl-(1-&gt;2)-beta-D-galactosyl]-5-hydroxy-L-lysyl-[collagen] + H2O = (5R)-5-O-(beta-D-galactosyl)-5-hydroxy-L-lysyl-[collagen] + D-glucose</text>
        <dbReference type="Rhea" id="RHEA:11068"/>
        <dbReference type="Rhea" id="RHEA-COMP:12753"/>
        <dbReference type="Rhea" id="RHEA-COMP:12754"/>
        <dbReference type="ChEBI" id="CHEBI:4167"/>
        <dbReference type="ChEBI" id="CHEBI:15377"/>
        <dbReference type="ChEBI" id="CHEBI:133443"/>
        <dbReference type="ChEBI" id="CHEBI:133452"/>
        <dbReference type="EC" id="3.2.1.107"/>
    </reaction>
</comment>
<dbReference type="InterPro" id="IPR005195">
    <property type="entry name" value="Glyco_hydro_65_M"/>
</dbReference>
<dbReference type="InterPro" id="IPR012341">
    <property type="entry name" value="6hp_glycosidase-like_sf"/>
</dbReference>
<dbReference type="STRING" id="568069.A0A1J1HZC8"/>
<dbReference type="GO" id="GO:0047402">
    <property type="term" value="F:protein-glucosylgalactosylhydroxylysine glucosidase activity"/>
    <property type="evidence" value="ECO:0007669"/>
    <property type="project" value="UniProtKB-EC"/>
</dbReference>
<dbReference type="SUPFAM" id="SSF48208">
    <property type="entry name" value="Six-hairpin glycosidases"/>
    <property type="match status" value="1"/>
</dbReference>
<proteinExistence type="inferred from homology"/>
<sequence>MIHIELFFLISAVSCATVSNCLDNSNKNNQPLVVDRSGYDIIRNSATHDHFMFTTISGPNFTKNLPTLGNGHLGFTVLSDAVYMNGLYNGYKGLSHRAKIPNFVNILLADCLIKICKYSLNIELGYFEVKFVVEKQFIVRHLIYAHRFYNRALINQIHIQRLESKDDINLKLHKNPGNDEALTKVKTAQRSRNERSVNDVKSNNFSNNKTKNVNNKNSRSTLNAVEKDDLEFTKNETIDFDGIRLYMLCGRIRELENGGNERNEYNEDEISGEEPPRQEEDVCVLWNHVPEEITLYQTLSSISYKFVMAVDTQAADVRQEMMDVFRISDDELFESHKNVWKKFWKDFQIDVDGDDELLRAITSSIFYLTSSLPSVITNLPQHPFYGLSPTGLGRGGSNLNDYEGHNFWDTEMFMLPPVALINPNWAKKLIEYRFMMLNAAKNNANAGGYRGARFPWESAATGIEVIQPGYEYIAEYQQHISGDISFSLRHYFSLTHDIEFMMSEGCQLALNIAEFWASRVTFNDSTGFYDINHVMGPDEDHSDVNNNVYTNVVAKYALEFGLFSKYLCGKQSPDVDLLQMMSKIKIIYDDLLDYHPQYEGYKIGTEIKQADAILIGYPLMFPMNYSTRVNDLKFYENVTRSSGPAMSYSMTAINFLDINDEVKANEMLLKGYKTFIRRPFNVWSEVEPGEIGATNFITGAGGFLQTIFNGFLGIRVHLDHFEIRNPRLPQNCTRLRVEGFSYMKSKFEIEVSGHSKSLRFVEVHDKLILESHDDETKLVTVNVSYDITNNIVTNIKPAYDPFNDFIHLNTV</sequence>
<dbReference type="Gene3D" id="1.50.10.10">
    <property type="match status" value="1"/>
</dbReference>
<evidence type="ECO:0000256" key="6">
    <source>
        <dbReference type="ARBA" id="ARBA00066430"/>
    </source>
</evidence>
<dbReference type="Gene3D" id="2.60.420.10">
    <property type="entry name" value="Maltose phosphorylase, domain 3"/>
    <property type="match status" value="1"/>
</dbReference>
<keyword evidence="3" id="KW-0326">Glycosidase</keyword>
<dbReference type="OrthoDB" id="200349at2759"/>
<evidence type="ECO:0000256" key="9">
    <source>
        <dbReference type="SAM" id="MobiDB-lite"/>
    </source>
</evidence>
<feature type="domain" description="Glycoside hydrolase family 65 central catalytic" evidence="11">
    <location>
        <begin position="400"/>
        <end position="562"/>
    </location>
</feature>
<comment type="similarity">
    <text evidence="1">Belongs to the glycosyl hydrolase 65 family.</text>
</comment>
<keyword evidence="2" id="KW-0378">Hydrolase</keyword>
<dbReference type="EC" id="3.2.1.107" evidence="6"/>
<evidence type="ECO:0000256" key="4">
    <source>
        <dbReference type="ARBA" id="ARBA00051415"/>
    </source>
</evidence>
<keyword evidence="13" id="KW-1185">Reference proteome</keyword>
<evidence type="ECO:0000256" key="1">
    <source>
        <dbReference type="ARBA" id="ARBA00006768"/>
    </source>
</evidence>
<feature type="signal peptide" evidence="10">
    <location>
        <begin position="1"/>
        <end position="15"/>
    </location>
</feature>
<protein>
    <recommendedName>
        <fullName evidence="7">Protein-glucosylgalactosylhydroxylysine glucosidase</fullName>
        <ecNumber evidence="6">3.2.1.107</ecNumber>
    </recommendedName>
    <alternativeName>
        <fullName evidence="8">Acid trehalase-like protein 1</fullName>
    </alternativeName>
</protein>